<feature type="domain" description="DSBA-like thioredoxin" evidence="1">
    <location>
        <begin position="15"/>
        <end position="193"/>
    </location>
</feature>
<dbReference type="Gene3D" id="3.40.30.10">
    <property type="entry name" value="Glutaredoxin"/>
    <property type="match status" value="1"/>
</dbReference>
<dbReference type="GO" id="GO:0016491">
    <property type="term" value="F:oxidoreductase activity"/>
    <property type="evidence" value="ECO:0007669"/>
    <property type="project" value="InterPro"/>
</dbReference>
<dbReference type="AlphaFoldDB" id="A0A7Y9IW96"/>
<dbReference type="Proteomes" id="UP000542125">
    <property type="component" value="Unassembled WGS sequence"/>
</dbReference>
<dbReference type="SUPFAM" id="SSF52833">
    <property type="entry name" value="Thioredoxin-like"/>
    <property type="match status" value="1"/>
</dbReference>
<keyword evidence="3" id="KW-1185">Reference proteome</keyword>
<gene>
    <name evidence="2" type="ORF">FHW18_003518</name>
</gene>
<dbReference type="InterPro" id="IPR001853">
    <property type="entry name" value="DSBA-like_thioredoxin_dom"/>
</dbReference>
<accession>A0A7Y9IW96</accession>
<comment type="caution">
    <text evidence="2">The sequence shown here is derived from an EMBL/GenBank/DDBJ whole genome shotgun (WGS) entry which is preliminary data.</text>
</comment>
<organism evidence="2 3">
    <name type="scientific">Pigmentiphaga litoralis</name>
    <dbReference type="NCBI Taxonomy" id="516702"/>
    <lineage>
        <taxon>Bacteria</taxon>
        <taxon>Pseudomonadati</taxon>
        <taxon>Pseudomonadota</taxon>
        <taxon>Betaproteobacteria</taxon>
        <taxon>Burkholderiales</taxon>
        <taxon>Alcaligenaceae</taxon>
        <taxon>Pigmentiphaga</taxon>
    </lineage>
</organism>
<dbReference type="InterPro" id="IPR036249">
    <property type="entry name" value="Thioredoxin-like_sf"/>
</dbReference>
<dbReference type="CDD" id="cd03025">
    <property type="entry name" value="DsbA_FrnE_like"/>
    <property type="match status" value="1"/>
</dbReference>
<dbReference type="EMBL" id="JACBYR010000001">
    <property type="protein sequence ID" value="NYE84247.1"/>
    <property type="molecule type" value="Genomic_DNA"/>
</dbReference>
<dbReference type="PANTHER" id="PTHR13887:SF51">
    <property type="entry name" value="DSBA FAMILY PROTEIN"/>
    <property type="match status" value="1"/>
</dbReference>
<evidence type="ECO:0000313" key="3">
    <source>
        <dbReference type="Proteomes" id="UP000542125"/>
    </source>
</evidence>
<proteinExistence type="predicted"/>
<reference evidence="2 3" key="1">
    <citation type="submission" date="2020-07" db="EMBL/GenBank/DDBJ databases">
        <title>Genomic Encyclopedia of Type Strains, Phase IV (KMG-V): Genome sequencing to study the core and pangenomes of soil and plant-associated prokaryotes.</title>
        <authorList>
            <person name="Whitman W."/>
        </authorList>
    </citation>
    <scope>NUCLEOTIDE SEQUENCE [LARGE SCALE GENOMIC DNA]</scope>
    <source>
        <strain evidence="2 3">SAS40</strain>
    </source>
</reference>
<protein>
    <recommendedName>
        <fullName evidence="1">DSBA-like thioredoxin domain-containing protein</fullName>
    </recommendedName>
</protein>
<sequence>MTPSTDSATNILYYVFDPLCGWCYAAMPALAAVKDLPGIHIELLPAGLFTGTGARLMDDTFAAYAWSNDQRIQRLTGQRFTPAYRDQVLANRVQPFDSGAATVALTAVALTAPSRQLDALAAIQQARYVDGRDVTSTETLGKVLAAEGLDAAASALSAPGRDLAAATRERMQRAQQFMRQFGVRGVPALIVDSGNHLSLVDHSSSYGNPSALIGLLNAV</sequence>
<dbReference type="Pfam" id="PF01323">
    <property type="entry name" value="DSBA"/>
    <property type="match status" value="1"/>
</dbReference>
<evidence type="ECO:0000313" key="2">
    <source>
        <dbReference type="EMBL" id="NYE84247.1"/>
    </source>
</evidence>
<name>A0A7Y9IW96_9BURK</name>
<evidence type="ECO:0000259" key="1">
    <source>
        <dbReference type="Pfam" id="PF01323"/>
    </source>
</evidence>
<dbReference type="PANTHER" id="PTHR13887">
    <property type="entry name" value="GLUTATHIONE S-TRANSFERASE KAPPA"/>
    <property type="match status" value="1"/>
</dbReference>
<dbReference type="RefSeq" id="WP_179587956.1">
    <property type="nucleotide sequence ID" value="NZ_JACBYR010000001.1"/>
</dbReference>